<dbReference type="SUPFAM" id="SSF48179">
    <property type="entry name" value="6-phosphogluconate dehydrogenase C-terminal domain-like"/>
    <property type="match status" value="1"/>
</dbReference>
<proteinExistence type="inferred from homology"/>
<dbReference type="Pfam" id="PF00984">
    <property type="entry name" value="UDPG_MGDP_dh"/>
    <property type="match status" value="1"/>
</dbReference>
<dbReference type="KEGG" id="nah:F5544_32045"/>
<dbReference type="InterPro" id="IPR014027">
    <property type="entry name" value="UDP-Glc/GDP-Man_DH_C"/>
</dbReference>
<sequence>MFAQRLGIIGIGYVGLPLAAAFVDAGDSVIGIDIDRGRVDRLNAGLSPIDTVTDAEVAAMRGRFRATTDPAVLSDCETIVVCVPTPIEDDQPDLGPLTSAITTVRDRLRPGQLIIVESTTYPGTTHGLLLPILEESGLRAGVDFALAYSPERIDPGNTRFNVRNTPRVVGGLTETCARRATDFYRRITEVHPAKGMREAEAAKILENTFRQINIALVNEFAQLCHSLDIDVWDTIACAATKPYGYMPFWPGAGVGGHCIPVDPLYLVHHAASLGLPFHMAETANRVNKSAPLWVADRGGKHLEDLGIPTNAATVLLLGVTYKPDTADTRNTPAVPIVRALRERGVTVMFHDPYVDKLRWPDGEINRVPDLAEALREADLTILLQRHRGYDLDLIAGARRLFDTTGSIRSDHVFSL</sequence>
<dbReference type="GO" id="GO:0051287">
    <property type="term" value="F:NAD binding"/>
    <property type="evidence" value="ECO:0007669"/>
    <property type="project" value="InterPro"/>
</dbReference>
<dbReference type="Gene3D" id="3.40.50.720">
    <property type="entry name" value="NAD(P)-binding Rossmann-like Domain"/>
    <property type="match status" value="2"/>
</dbReference>
<dbReference type="AlphaFoldDB" id="A0A6G9YM23"/>
<evidence type="ECO:0000256" key="2">
    <source>
        <dbReference type="ARBA" id="ARBA00023027"/>
    </source>
</evidence>
<dbReference type="EMBL" id="CP046172">
    <property type="protein sequence ID" value="QIS14248.1"/>
    <property type="molecule type" value="Genomic_DNA"/>
</dbReference>
<evidence type="ECO:0000313" key="6">
    <source>
        <dbReference type="Proteomes" id="UP000503540"/>
    </source>
</evidence>
<evidence type="ECO:0000256" key="3">
    <source>
        <dbReference type="PIRNR" id="PIRNR000124"/>
    </source>
</evidence>
<dbReference type="NCBIfam" id="TIGR03026">
    <property type="entry name" value="NDP-sugDHase"/>
    <property type="match status" value="1"/>
</dbReference>
<keyword evidence="6" id="KW-1185">Reference proteome</keyword>
<feature type="domain" description="UDP-glucose/GDP-mannose dehydrogenase C-terminal" evidence="4">
    <location>
        <begin position="315"/>
        <end position="409"/>
    </location>
</feature>
<dbReference type="GO" id="GO:0000271">
    <property type="term" value="P:polysaccharide biosynthetic process"/>
    <property type="evidence" value="ECO:0007669"/>
    <property type="project" value="InterPro"/>
</dbReference>
<evidence type="ECO:0000256" key="1">
    <source>
        <dbReference type="ARBA" id="ARBA00023002"/>
    </source>
</evidence>
<dbReference type="RefSeq" id="WP_167476685.1">
    <property type="nucleotide sequence ID" value="NZ_CP046172.1"/>
</dbReference>
<comment type="similarity">
    <text evidence="3">Belongs to the UDP-glucose/GDP-mannose dehydrogenase family.</text>
</comment>
<evidence type="ECO:0000313" key="5">
    <source>
        <dbReference type="EMBL" id="QIS14248.1"/>
    </source>
</evidence>
<reference evidence="5 6" key="1">
    <citation type="journal article" date="2019" name="ACS Chem. Biol.">
        <title>Identification and Mobilization of a Cryptic Antibiotic Biosynthesis Gene Locus from a Human-Pathogenic Nocardia Isolate.</title>
        <authorList>
            <person name="Herisse M."/>
            <person name="Ishida K."/>
            <person name="Porter J.L."/>
            <person name="Howden B."/>
            <person name="Hertweck C."/>
            <person name="Stinear T.P."/>
            <person name="Pidot S.J."/>
        </authorList>
    </citation>
    <scope>NUCLEOTIDE SEQUENCE [LARGE SCALE GENOMIC DNA]</scope>
    <source>
        <strain evidence="5 6">AUSMDU00012717</strain>
    </source>
</reference>
<dbReference type="Pfam" id="PF03721">
    <property type="entry name" value="UDPG_MGDP_dh_N"/>
    <property type="match status" value="1"/>
</dbReference>
<dbReference type="SMART" id="SM00984">
    <property type="entry name" value="UDPG_MGDP_dh_C"/>
    <property type="match status" value="1"/>
</dbReference>
<dbReference type="InterPro" id="IPR008927">
    <property type="entry name" value="6-PGluconate_DH-like_C_sf"/>
</dbReference>
<dbReference type="GO" id="GO:0016616">
    <property type="term" value="F:oxidoreductase activity, acting on the CH-OH group of donors, NAD or NADP as acceptor"/>
    <property type="evidence" value="ECO:0007669"/>
    <property type="project" value="InterPro"/>
</dbReference>
<dbReference type="SUPFAM" id="SSF51735">
    <property type="entry name" value="NAD(P)-binding Rossmann-fold domains"/>
    <property type="match status" value="1"/>
</dbReference>
<dbReference type="PIRSF" id="PIRSF500136">
    <property type="entry name" value="UDP_ManNAc_DH"/>
    <property type="match status" value="1"/>
</dbReference>
<dbReference type="InterPro" id="IPR028359">
    <property type="entry name" value="UDP_ManNAc/GlcNAc_DH"/>
</dbReference>
<dbReference type="InterPro" id="IPR001732">
    <property type="entry name" value="UDP-Glc/GDP-Man_DH_N"/>
</dbReference>
<accession>A0A6G9YM23</accession>
<dbReference type="InterPro" id="IPR036220">
    <property type="entry name" value="UDP-Glc/GDP-Man_DH_C_sf"/>
</dbReference>
<dbReference type="PIRSF" id="PIRSF000124">
    <property type="entry name" value="UDPglc_GDPman_dh"/>
    <property type="match status" value="1"/>
</dbReference>
<dbReference type="Proteomes" id="UP000503540">
    <property type="component" value="Chromosome"/>
</dbReference>
<keyword evidence="1" id="KW-0560">Oxidoreductase</keyword>
<dbReference type="SUPFAM" id="SSF52413">
    <property type="entry name" value="UDP-glucose/GDP-mannose dehydrogenase C-terminal domain"/>
    <property type="match status" value="1"/>
</dbReference>
<protein>
    <submittedName>
        <fullName evidence="5">Nucleotide sugar dehydrogenase</fullName>
    </submittedName>
</protein>
<dbReference type="InterPro" id="IPR017476">
    <property type="entry name" value="UDP-Glc/GDP-Man"/>
</dbReference>
<organism evidence="5 6">
    <name type="scientific">Nocardia arthritidis</name>
    <dbReference type="NCBI Taxonomy" id="228602"/>
    <lineage>
        <taxon>Bacteria</taxon>
        <taxon>Bacillati</taxon>
        <taxon>Actinomycetota</taxon>
        <taxon>Actinomycetes</taxon>
        <taxon>Mycobacteriales</taxon>
        <taxon>Nocardiaceae</taxon>
        <taxon>Nocardia</taxon>
    </lineage>
</organism>
<dbReference type="PANTHER" id="PTHR43491:SF1">
    <property type="entry name" value="UDP-N-ACETYL-D-MANNOSAMINE DEHYDROGENASE"/>
    <property type="match status" value="1"/>
</dbReference>
<keyword evidence="2" id="KW-0520">NAD</keyword>
<dbReference type="PANTHER" id="PTHR43491">
    <property type="entry name" value="UDP-N-ACETYL-D-MANNOSAMINE DEHYDROGENASE"/>
    <property type="match status" value="1"/>
</dbReference>
<name>A0A6G9YM23_9NOCA</name>
<evidence type="ECO:0000259" key="4">
    <source>
        <dbReference type="SMART" id="SM00984"/>
    </source>
</evidence>
<dbReference type="Pfam" id="PF03720">
    <property type="entry name" value="UDPG_MGDP_dh_C"/>
    <property type="match status" value="1"/>
</dbReference>
<dbReference type="GO" id="GO:0016628">
    <property type="term" value="F:oxidoreductase activity, acting on the CH-CH group of donors, NAD or NADP as acceptor"/>
    <property type="evidence" value="ECO:0007669"/>
    <property type="project" value="InterPro"/>
</dbReference>
<gene>
    <name evidence="5" type="ORF">F5544_32045</name>
</gene>
<dbReference type="InterPro" id="IPR014026">
    <property type="entry name" value="UDP-Glc/GDP-Man_DH_dimer"/>
</dbReference>
<dbReference type="InterPro" id="IPR036291">
    <property type="entry name" value="NAD(P)-bd_dom_sf"/>
</dbReference>